<dbReference type="SUPFAM" id="SSF53335">
    <property type="entry name" value="S-adenosyl-L-methionine-dependent methyltransferases"/>
    <property type="match status" value="1"/>
</dbReference>
<dbReference type="EMBL" id="FOZL01000001">
    <property type="protein sequence ID" value="SFS12266.1"/>
    <property type="molecule type" value="Genomic_DNA"/>
</dbReference>
<dbReference type="Pfam" id="PF05402">
    <property type="entry name" value="PqqD"/>
    <property type="match status" value="1"/>
</dbReference>
<evidence type="ECO:0000313" key="2">
    <source>
        <dbReference type="Proteomes" id="UP000199024"/>
    </source>
</evidence>
<dbReference type="Pfam" id="PF05711">
    <property type="entry name" value="TylF"/>
    <property type="match status" value="1"/>
</dbReference>
<dbReference type="InterPro" id="IPR029063">
    <property type="entry name" value="SAM-dependent_MTases_sf"/>
</dbReference>
<gene>
    <name evidence="1" type="ORF">SAMN05421771_2091</name>
</gene>
<dbReference type="STRING" id="474950.SAMN05421771_2091"/>
<dbReference type="PANTHER" id="PTHR40036:SF1">
    <property type="entry name" value="MACROCIN O-METHYLTRANSFERASE"/>
    <property type="match status" value="1"/>
</dbReference>
<evidence type="ECO:0000313" key="1">
    <source>
        <dbReference type="EMBL" id="SFS12266.1"/>
    </source>
</evidence>
<protein>
    <submittedName>
        <fullName evidence="1">Coenzyme PQQ synthesis protein D (PqqD)</fullName>
    </submittedName>
</protein>
<sequence length="372" mass="41587">MTDTYLRRQPTGLLRDNSSFCLRCGDSRTLHLDGIGQEIWDLLEYPVSHDEVIAHLLASYDVGEAECRQGALSFLAELESFGLLLHVPPPTVAERQRNRYLHLLKRTLTSLVYPENALRISRLEGGTFSDDKKTRTTQMVQVRYTDAEDYATCTLGLRLGSPALSNRSFPRTLIGLAGLDNIEFCAEQIFADGIPGDFLEAGVWQGGASMMMRALQLSHQQENRSVWLADTFDGLPINTAEPDIRYGVDFSKENFPILVAPLRTVSDNFRDLGLLDRNVRFLPGLFAETLPAAHIGPLALLRLDADLYSSTMDALNCLYHRVSPGGFIIVDDYGLPACRQAIDEFRETHSILDPMQWVNETCVFWRRSGAGG</sequence>
<dbReference type="InterPro" id="IPR008792">
    <property type="entry name" value="PQQD"/>
</dbReference>
<dbReference type="Proteomes" id="UP000199024">
    <property type="component" value="Unassembled WGS sequence"/>
</dbReference>
<dbReference type="AlphaFoldDB" id="A0A1I6M974"/>
<dbReference type="Gene3D" id="3.40.50.150">
    <property type="entry name" value="Vaccinia Virus protein VP39"/>
    <property type="match status" value="1"/>
</dbReference>
<organism evidence="1 2">
    <name type="scientific">Granulicella pectinivorans</name>
    <dbReference type="NCBI Taxonomy" id="474950"/>
    <lineage>
        <taxon>Bacteria</taxon>
        <taxon>Pseudomonadati</taxon>
        <taxon>Acidobacteriota</taxon>
        <taxon>Terriglobia</taxon>
        <taxon>Terriglobales</taxon>
        <taxon>Acidobacteriaceae</taxon>
        <taxon>Granulicella</taxon>
    </lineage>
</organism>
<dbReference type="InterPro" id="IPR008884">
    <property type="entry name" value="TylF_MeTrfase"/>
</dbReference>
<dbReference type="PANTHER" id="PTHR40036">
    <property type="entry name" value="MACROCIN O-METHYLTRANSFERASE"/>
    <property type="match status" value="1"/>
</dbReference>
<name>A0A1I6M974_9BACT</name>
<dbReference type="Gene3D" id="1.10.10.1150">
    <property type="entry name" value="Coenzyme PQQ synthesis protein D (PqqD)"/>
    <property type="match status" value="1"/>
</dbReference>
<reference evidence="1 2" key="1">
    <citation type="submission" date="2016-10" db="EMBL/GenBank/DDBJ databases">
        <authorList>
            <person name="de Groot N.N."/>
        </authorList>
    </citation>
    <scope>NUCLEOTIDE SEQUENCE [LARGE SCALE GENOMIC DNA]</scope>
    <source>
        <strain evidence="1 2">DSM 21001</strain>
    </source>
</reference>
<dbReference type="RefSeq" id="WP_089839036.1">
    <property type="nucleotide sequence ID" value="NZ_FOZL01000001.1"/>
</dbReference>
<keyword evidence="2" id="KW-1185">Reference proteome</keyword>
<dbReference type="InterPro" id="IPR041881">
    <property type="entry name" value="PqqD_sf"/>
</dbReference>
<dbReference type="OrthoDB" id="149130at2"/>
<proteinExistence type="predicted"/>
<accession>A0A1I6M974</accession>